<dbReference type="EC" id="2.7.7.65" evidence="3"/>
<keyword evidence="3" id="KW-0548">Nucleotidyltransferase</keyword>
<proteinExistence type="predicted"/>
<dbReference type="Proteomes" id="UP000254762">
    <property type="component" value="Unassembled WGS sequence"/>
</dbReference>
<dbReference type="PROSITE" id="PS50885">
    <property type="entry name" value="HAMP"/>
    <property type="match status" value="1"/>
</dbReference>
<organism evidence="3 4">
    <name type="scientific">Salmonella enterica subsp. arizonae</name>
    <dbReference type="NCBI Taxonomy" id="59203"/>
    <lineage>
        <taxon>Bacteria</taxon>
        <taxon>Pseudomonadati</taxon>
        <taxon>Pseudomonadota</taxon>
        <taxon>Gammaproteobacteria</taxon>
        <taxon>Enterobacterales</taxon>
        <taxon>Enterobacteriaceae</taxon>
        <taxon>Salmonella</taxon>
    </lineage>
</organism>
<dbReference type="AlphaFoldDB" id="A0A379SQR8"/>
<gene>
    <name evidence="3" type="primary">yfiN_2</name>
    <name evidence="3" type="ORF">NCTC7304_01350</name>
</gene>
<evidence type="ECO:0000259" key="2">
    <source>
        <dbReference type="PROSITE" id="PS50885"/>
    </source>
</evidence>
<dbReference type="EMBL" id="UGXD01000002">
    <property type="protein sequence ID" value="SUG31943.1"/>
    <property type="molecule type" value="Genomic_DNA"/>
</dbReference>
<reference evidence="3 4" key="1">
    <citation type="submission" date="2018-06" db="EMBL/GenBank/DDBJ databases">
        <authorList>
            <consortium name="Pathogen Informatics"/>
            <person name="Doyle S."/>
        </authorList>
    </citation>
    <scope>NUCLEOTIDE SEQUENCE [LARGE SCALE GENOMIC DNA]</scope>
    <source>
        <strain evidence="3 4">NCTC7304</strain>
    </source>
</reference>
<feature type="transmembrane region" description="Helical" evidence="1">
    <location>
        <begin position="58"/>
        <end position="80"/>
    </location>
</feature>
<accession>A0A379SQR8</accession>
<sequence>MAASSPHGAMTPQAADDKLIGLISHWLFPLPVSQPIWHNGRTIGEVRLVVRDSLISHFIWLSLAVLTGCILLASGIALLLTRYLHNGVVDALQNITEVVHDVRTNRNFSRRVPDQRSEEFHLFAQYFNSLLDEMEEWQPTAQG</sequence>
<dbReference type="GO" id="GO:0007165">
    <property type="term" value="P:signal transduction"/>
    <property type="evidence" value="ECO:0007669"/>
    <property type="project" value="InterPro"/>
</dbReference>
<keyword evidence="1" id="KW-0812">Transmembrane</keyword>
<dbReference type="GO" id="GO:0016020">
    <property type="term" value="C:membrane"/>
    <property type="evidence" value="ECO:0007669"/>
    <property type="project" value="InterPro"/>
</dbReference>
<dbReference type="GO" id="GO:0052621">
    <property type="term" value="F:diguanylate cyclase activity"/>
    <property type="evidence" value="ECO:0007669"/>
    <property type="project" value="UniProtKB-EC"/>
</dbReference>
<evidence type="ECO:0000313" key="3">
    <source>
        <dbReference type="EMBL" id="SUG31943.1"/>
    </source>
</evidence>
<name>A0A379SQR8_SALER</name>
<dbReference type="InterPro" id="IPR003660">
    <property type="entry name" value="HAMP_dom"/>
</dbReference>
<keyword evidence="1" id="KW-1133">Transmembrane helix</keyword>
<keyword evidence="1" id="KW-0472">Membrane</keyword>
<protein>
    <submittedName>
        <fullName evidence="3">Diguanylate cyclase</fullName>
        <ecNumber evidence="3">2.7.7.65</ecNumber>
    </submittedName>
</protein>
<evidence type="ECO:0000256" key="1">
    <source>
        <dbReference type="SAM" id="Phobius"/>
    </source>
</evidence>
<keyword evidence="3" id="KW-0808">Transferase</keyword>
<evidence type="ECO:0000313" key="4">
    <source>
        <dbReference type="Proteomes" id="UP000254762"/>
    </source>
</evidence>
<feature type="domain" description="HAMP" evidence="2">
    <location>
        <begin position="86"/>
        <end position="139"/>
    </location>
</feature>
<dbReference type="Gene3D" id="6.10.340.10">
    <property type="match status" value="1"/>
</dbReference>